<feature type="domain" description="CdaR GGDEF-like" evidence="3">
    <location>
        <begin position="261"/>
        <end position="397"/>
    </location>
</feature>
<dbReference type="AlphaFoldDB" id="A0A7W7Q7G4"/>
<dbReference type="EMBL" id="JACHJQ010000005">
    <property type="protein sequence ID" value="MBB4908492.1"/>
    <property type="molecule type" value="Genomic_DNA"/>
</dbReference>
<comment type="caution">
    <text evidence="4">The sequence shown here is derived from an EMBL/GenBank/DDBJ whole genome shotgun (WGS) entry which is preliminary data.</text>
</comment>
<reference evidence="4 5" key="1">
    <citation type="submission" date="2020-08" db="EMBL/GenBank/DDBJ databases">
        <title>Genomic Encyclopedia of Type Strains, Phase III (KMG-III): the genomes of soil and plant-associated and newly described type strains.</title>
        <authorList>
            <person name="Whitman W."/>
        </authorList>
    </citation>
    <scope>NUCLEOTIDE SEQUENCE [LARGE SCALE GENOMIC DNA]</scope>
    <source>
        <strain evidence="4 5">CECT 8960</strain>
    </source>
</reference>
<dbReference type="InterPro" id="IPR025736">
    <property type="entry name" value="PucR_C-HTH_dom"/>
</dbReference>
<organism evidence="4 5">
    <name type="scientific">Actinophytocola algeriensis</name>
    <dbReference type="NCBI Taxonomy" id="1768010"/>
    <lineage>
        <taxon>Bacteria</taxon>
        <taxon>Bacillati</taxon>
        <taxon>Actinomycetota</taxon>
        <taxon>Actinomycetes</taxon>
        <taxon>Pseudonocardiales</taxon>
        <taxon>Pseudonocardiaceae</taxon>
    </lineage>
</organism>
<dbReference type="Proteomes" id="UP000520767">
    <property type="component" value="Unassembled WGS sequence"/>
</dbReference>
<keyword evidence="5" id="KW-1185">Reference proteome</keyword>
<evidence type="ECO:0000259" key="2">
    <source>
        <dbReference type="Pfam" id="PF13556"/>
    </source>
</evidence>
<dbReference type="Gene3D" id="1.10.10.2840">
    <property type="entry name" value="PucR C-terminal helix-turn-helix domain"/>
    <property type="match status" value="1"/>
</dbReference>
<evidence type="ECO:0000259" key="3">
    <source>
        <dbReference type="Pfam" id="PF17853"/>
    </source>
</evidence>
<dbReference type="Pfam" id="PF13556">
    <property type="entry name" value="HTH_30"/>
    <property type="match status" value="1"/>
</dbReference>
<feature type="domain" description="PucR C-terminal helix-turn-helix" evidence="2">
    <location>
        <begin position="452"/>
        <end position="509"/>
    </location>
</feature>
<dbReference type="PANTHER" id="PTHR33744">
    <property type="entry name" value="CARBOHYDRATE DIACID REGULATOR"/>
    <property type="match status" value="1"/>
</dbReference>
<dbReference type="InterPro" id="IPR051448">
    <property type="entry name" value="CdaR-like_regulators"/>
</dbReference>
<dbReference type="RefSeq" id="WP_184812639.1">
    <property type="nucleotide sequence ID" value="NZ_JACHJQ010000005.1"/>
</dbReference>
<dbReference type="InterPro" id="IPR041522">
    <property type="entry name" value="CdaR_GGDEF"/>
</dbReference>
<evidence type="ECO:0000313" key="4">
    <source>
        <dbReference type="EMBL" id="MBB4908492.1"/>
    </source>
</evidence>
<protein>
    <submittedName>
        <fullName evidence="4">Sugar diacid utilization regulator</fullName>
    </submittedName>
</protein>
<accession>A0A7W7Q7G4</accession>
<sequence>MFVAQPQIEELAGGSSVGELLSAPELTSLTLLAGDAARVVRSVRVIADLRELRALDADEVAVVAPAVSALAQGHQFDVVLRDTAATGAAAVVLTGVDADTVEPTARRIADRCALALLVAPPGAEPTRLVVAVARVLSGDTAAALARVDAARRLIATADTAEAVLAAAAEALATEVAVRAPGHAEPAALVEVDGVADGYVTATVPEQARAAWVVAARTVVQLAADAYARAVARSRRTDLAPIHDRGRLLGELLLAPEPERAPLVARARALGLAVDGWHQVLRFELSSSRTDAAAADGAPDRSEAVGNSALDTVLADGGPDAADSWHGTRIGGDVLLVRTTGTRPGPSAARVAHRAATAALAAARDRFPGLVIRCGIGGVYRRAEGLRTSATDARAALAATRQSTPPRDIIAIDALGLNRMLVEWYASDTTRASVDDMLAPLAELGAQAAEDAIRTLQSYLDHQSSPAKAAKDLNVHPQTIAYRLRKITAMLHLDLNDAEQRLALQLACRAWLMR</sequence>
<evidence type="ECO:0000256" key="1">
    <source>
        <dbReference type="ARBA" id="ARBA00006754"/>
    </source>
</evidence>
<gene>
    <name evidence="4" type="ORF">FHR82_004745</name>
</gene>
<name>A0A7W7Q7G4_9PSEU</name>
<evidence type="ECO:0000313" key="5">
    <source>
        <dbReference type="Proteomes" id="UP000520767"/>
    </source>
</evidence>
<dbReference type="InterPro" id="IPR042070">
    <property type="entry name" value="PucR_C-HTH_sf"/>
</dbReference>
<dbReference type="PANTHER" id="PTHR33744:SF1">
    <property type="entry name" value="DNA-BINDING TRANSCRIPTIONAL ACTIVATOR ADER"/>
    <property type="match status" value="1"/>
</dbReference>
<dbReference type="Pfam" id="PF17853">
    <property type="entry name" value="GGDEF_2"/>
    <property type="match status" value="1"/>
</dbReference>
<comment type="similarity">
    <text evidence="1">Belongs to the CdaR family.</text>
</comment>
<proteinExistence type="inferred from homology"/>